<dbReference type="InterPro" id="IPR029063">
    <property type="entry name" value="SAM-dependent_MTases_sf"/>
</dbReference>
<accession>A0A2U2X200</accession>
<evidence type="ECO:0000313" key="1">
    <source>
        <dbReference type="EMBL" id="PWH81813.1"/>
    </source>
</evidence>
<keyword evidence="2" id="KW-1185">Reference proteome</keyword>
<dbReference type="PANTHER" id="PTHR40036">
    <property type="entry name" value="MACROCIN O-METHYLTRANSFERASE"/>
    <property type="match status" value="1"/>
</dbReference>
<proteinExistence type="predicted"/>
<dbReference type="EMBL" id="QFRI01000004">
    <property type="protein sequence ID" value="PWH81813.1"/>
    <property type="molecule type" value="Genomic_DNA"/>
</dbReference>
<protein>
    <recommendedName>
        <fullName evidence="3">Class I SAM-dependent methyltransferase</fullName>
    </recommendedName>
</protein>
<reference evidence="1 2" key="1">
    <citation type="submission" date="2018-05" db="EMBL/GenBank/DDBJ databases">
        <title>Algibacter marinivivus sp. nov., isolated from sample around a algae.</title>
        <authorList>
            <person name="Zhong X."/>
        </authorList>
    </citation>
    <scope>NUCLEOTIDE SEQUENCE [LARGE SCALE GENOMIC DNA]</scope>
    <source>
        <strain evidence="1 2">ZY111</strain>
    </source>
</reference>
<dbReference type="RefSeq" id="WP_109353734.1">
    <property type="nucleotide sequence ID" value="NZ_QFRI01000004.1"/>
</dbReference>
<dbReference type="Gene3D" id="3.40.50.150">
    <property type="entry name" value="Vaccinia Virus protein VP39"/>
    <property type="match status" value="1"/>
</dbReference>
<evidence type="ECO:0000313" key="2">
    <source>
        <dbReference type="Proteomes" id="UP000245375"/>
    </source>
</evidence>
<sequence>MTYFLKRLSEKRIWNKIFVQRLSEPLHLNFISIFIFLFGSFRKKVAYDLVLRPQHAYSILEAADQAKERGLKTISVLEFGVANGAGLMNIIKIAKKVTKVTGINIEIFGFDTGKGMPAPLDFRDHPEYYTTGDFPMNRDLLEQNTKNNATLIYGTVKDTINDFKKTISPEAPIGFISVDVDYYSSTKEVFELLDSKPEHFLPLTYIYFDDITLPHHNDKCGELLAIKEFNNTHQYRNISYHPFFANRRIFKNADWVKQIYYFHVLDHKYRFELERNRETNVLDNPYLNFEGNKKQFN</sequence>
<dbReference type="AlphaFoldDB" id="A0A2U2X200"/>
<dbReference type="InterPro" id="IPR008884">
    <property type="entry name" value="TylF_MeTrfase"/>
</dbReference>
<reference evidence="2" key="2">
    <citation type="submission" date="2018-05" db="EMBL/GenBank/DDBJ databases">
        <title>Algibacter marinivivus sp. nov., isolated from sample around a algae.</title>
        <authorList>
            <person name="Lu D."/>
        </authorList>
    </citation>
    <scope>NUCLEOTIDE SEQUENCE [LARGE SCALE GENOMIC DNA]</scope>
    <source>
        <strain evidence="2">ZY111</strain>
    </source>
</reference>
<dbReference type="PANTHER" id="PTHR40036:SF1">
    <property type="entry name" value="MACROCIN O-METHYLTRANSFERASE"/>
    <property type="match status" value="1"/>
</dbReference>
<name>A0A2U2X200_9FLAO</name>
<evidence type="ECO:0008006" key="3">
    <source>
        <dbReference type="Google" id="ProtNLM"/>
    </source>
</evidence>
<dbReference type="OrthoDB" id="3826968at2"/>
<dbReference type="Proteomes" id="UP000245375">
    <property type="component" value="Unassembled WGS sequence"/>
</dbReference>
<reference evidence="2" key="3">
    <citation type="submission" date="2018-05" db="EMBL/GenBank/DDBJ databases">
        <authorList>
            <person name="Lu D."/>
        </authorList>
    </citation>
    <scope>NUCLEOTIDE SEQUENCE [LARGE SCALE GENOMIC DNA]</scope>
    <source>
        <strain evidence="2">ZY111</strain>
    </source>
</reference>
<gene>
    <name evidence="1" type="ORF">DIS18_14145</name>
</gene>
<organism evidence="1 2">
    <name type="scientific">Algibacter marinivivus</name>
    <dbReference type="NCBI Taxonomy" id="2100723"/>
    <lineage>
        <taxon>Bacteria</taxon>
        <taxon>Pseudomonadati</taxon>
        <taxon>Bacteroidota</taxon>
        <taxon>Flavobacteriia</taxon>
        <taxon>Flavobacteriales</taxon>
        <taxon>Flavobacteriaceae</taxon>
        <taxon>Algibacter</taxon>
    </lineage>
</organism>
<comment type="caution">
    <text evidence="1">The sequence shown here is derived from an EMBL/GenBank/DDBJ whole genome shotgun (WGS) entry which is preliminary data.</text>
</comment>